<dbReference type="InterPro" id="IPR048024">
    <property type="entry name" value="Fxna-like_M28_dom"/>
</dbReference>
<dbReference type="GO" id="GO:0006508">
    <property type="term" value="P:proteolysis"/>
    <property type="evidence" value="ECO:0007669"/>
    <property type="project" value="UniProtKB-KW"/>
</dbReference>
<dbReference type="Proteomes" id="UP000772434">
    <property type="component" value="Unassembled WGS sequence"/>
</dbReference>
<feature type="domain" description="Peptidase M28" evidence="17">
    <location>
        <begin position="142"/>
        <end position="335"/>
    </location>
</feature>
<organism evidence="18 19">
    <name type="scientific">Rhodocollybia butyracea</name>
    <dbReference type="NCBI Taxonomy" id="206335"/>
    <lineage>
        <taxon>Eukaryota</taxon>
        <taxon>Fungi</taxon>
        <taxon>Dikarya</taxon>
        <taxon>Basidiomycota</taxon>
        <taxon>Agaricomycotina</taxon>
        <taxon>Agaricomycetes</taxon>
        <taxon>Agaricomycetidae</taxon>
        <taxon>Agaricales</taxon>
        <taxon>Marasmiineae</taxon>
        <taxon>Omphalotaceae</taxon>
        <taxon>Rhodocollybia</taxon>
    </lineage>
</organism>
<evidence type="ECO:0000313" key="18">
    <source>
        <dbReference type="EMBL" id="KAF9067602.1"/>
    </source>
</evidence>
<evidence type="ECO:0000256" key="5">
    <source>
        <dbReference type="ARBA" id="ARBA00022692"/>
    </source>
</evidence>
<dbReference type="Gene3D" id="3.40.630.10">
    <property type="entry name" value="Zn peptidases"/>
    <property type="match status" value="1"/>
</dbReference>
<dbReference type="PANTHER" id="PTHR12147">
    <property type="entry name" value="METALLOPEPTIDASE M28 FAMILY MEMBER"/>
    <property type="match status" value="1"/>
</dbReference>
<comment type="subcellular location">
    <subcellularLocation>
        <location evidence="2">Endoplasmic reticulum membrane</location>
        <topology evidence="2">Multi-pass membrane protein</topology>
    </subcellularLocation>
</comment>
<feature type="region of interest" description="Disordered" evidence="15">
    <location>
        <begin position="786"/>
        <end position="817"/>
    </location>
</feature>
<feature type="transmembrane region" description="Helical" evidence="16">
    <location>
        <begin position="488"/>
        <end position="513"/>
    </location>
</feature>
<dbReference type="CDD" id="cd03875">
    <property type="entry name" value="M28_Fxna_like"/>
    <property type="match status" value="1"/>
</dbReference>
<keyword evidence="12 16" id="KW-0472">Membrane</keyword>
<feature type="region of interest" description="Disordered" evidence="15">
    <location>
        <begin position="547"/>
        <end position="572"/>
    </location>
</feature>
<evidence type="ECO:0000256" key="10">
    <source>
        <dbReference type="ARBA" id="ARBA00022989"/>
    </source>
</evidence>
<gene>
    <name evidence="18" type="ORF">BDP27DRAFT_1328645</name>
</gene>
<evidence type="ECO:0000256" key="3">
    <source>
        <dbReference type="ARBA" id="ARBA00010918"/>
    </source>
</evidence>
<keyword evidence="6 14" id="KW-0479">Metal-binding</keyword>
<dbReference type="OrthoDB" id="76293at2759"/>
<comment type="cofactor">
    <cofactor evidence="1">
        <name>Zn(2+)</name>
        <dbReference type="ChEBI" id="CHEBI:29105"/>
    </cofactor>
</comment>
<feature type="transmembrane region" description="Helical" evidence="16">
    <location>
        <begin position="12"/>
        <end position="33"/>
    </location>
</feature>
<feature type="transmembrane region" description="Helical" evidence="16">
    <location>
        <begin position="618"/>
        <end position="639"/>
    </location>
</feature>
<sequence length="1030" mass="113082">MRGSSRQQGVRLGFFSSLLLLSPVLIGISWFAYRQHVYLPEPLEAYNSITSLPQISEARILETARVLSEDIGFRTPGTREHAVGEEWLWDQVTKIKQECDEFVRKLPSRKLECEIWHQKGSGSHRFDMMGARLYKSYVNLGNIVMRISDGTQEGKKDAVLVNAHLDSTLPTPGAADDALCVGIMLECIRVLLESEDWEPKQAVVFLFNNAEESLQDGSHLFSTQHEVAPTIRAVINLEAAGSTGRELLFQATSKEMIKAYSHVPRPHGTVIANDIFSSGIIMSDTDFRQFEEYLNVGGLDMAIVANSYLYHMRKDLVENIQPGVAQNFGENVLAILRYLSMTPSPSDLTSASPDAPILVKEKPEMVYFSFPSIFGKKFWMYSFGTAQVMYTALFGASLVLIVFSNSGQSGIGTLGKPVLAVLSAFFGSLISVNIVALFMKFGLDKPMSWFKSEYSTMALYGPAGVVGALASQLPFVSSGITERQAYHAVLLLQSFLAVLIQFLGVGSAVLFFLSALNLWMGLALEPVFVRLRDAFLDLILRPAPPVSSEISEDDSVTSVPKNLSPPASSPDDSRVSLLSVAFANMLPAFLASSSIFVTLDVFVPLTGRMGANVPADNLIATIVAGVGSLWVPGFVPFVWRALAPEPAKPLEPRVPKKRTKRVEPQVEALRSLNTAITFLALLSTIPIAIFSARDPFDAMHQKRVYAIRTENITTNEHHLHLSTSDGAPGFQQLVNRIAEEFADPAPILMDRYNGDWDVMFPFSLFLTPYKIPLAVDAEYVSTWNSSRPTLESSLPPSPEPTSSSSSTSSSPSPSPSSKSSFFSSWFSKSKSSSSSSSPESDELNHAKEPIVADASVKRLEGLTKAFSISAMNDTIDLVAGTRSLTMSIWHPGLIWTVVAFDAHVLAWNLDGNPPDEYTRHHVKEASYYGSDTWTLDLVVKLPEGTAEGPILVNFIGIEEEGMWPGKRRIYDTWVESKAHSSNKDAANAEEIKEPSLALKLFSTLDAWTEKETNGQVDLLLLGCVAGVQWV</sequence>
<dbReference type="AlphaFoldDB" id="A0A9P5PSB2"/>
<keyword evidence="7 14" id="KW-0378">Hydrolase</keyword>
<keyword evidence="10 16" id="KW-1133">Transmembrane helix</keyword>
<feature type="transmembrane region" description="Helical" evidence="16">
    <location>
        <begin position="417"/>
        <end position="439"/>
    </location>
</feature>
<keyword evidence="4 14" id="KW-0645">Protease</keyword>
<evidence type="ECO:0000259" key="17">
    <source>
        <dbReference type="Pfam" id="PF04389"/>
    </source>
</evidence>
<evidence type="ECO:0000256" key="9">
    <source>
        <dbReference type="ARBA" id="ARBA00022833"/>
    </source>
</evidence>
<evidence type="ECO:0000256" key="11">
    <source>
        <dbReference type="ARBA" id="ARBA00023049"/>
    </source>
</evidence>
<evidence type="ECO:0000313" key="19">
    <source>
        <dbReference type="Proteomes" id="UP000772434"/>
    </source>
</evidence>
<reference evidence="18" key="1">
    <citation type="submission" date="2020-11" db="EMBL/GenBank/DDBJ databases">
        <authorList>
            <consortium name="DOE Joint Genome Institute"/>
            <person name="Ahrendt S."/>
            <person name="Riley R."/>
            <person name="Andreopoulos W."/>
            <person name="Labutti K."/>
            <person name="Pangilinan J."/>
            <person name="Ruiz-Duenas F.J."/>
            <person name="Barrasa J.M."/>
            <person name="Sanchez-Garcia M."/>
            <person name="Camarero S."/>
            <person name="Miyauchi S."/>
            <person name="Serrano A."/>
            <person name="Linde D."/>
            <person name="Babiker R."/>
            <person name="Drula E."/>
            <person name="Ayuso-Fernandez I."/>
            <person name="Pacheco R."/>
            <person name="Padilla G."/>
            <person name="Ferreira P."/>
            <person name="Barriuso J."/>
            <person name="Kellner H."/>
            <person name="Castanera R."/>
            <person name="Alfaro M."/>
            <person name="Ramirez L."/>
            <person name="Pisabarro A.G."/>
            <person name="Kuo A."/>
            <person name="Tritt A."/>
            <person name="Lipzen A."/>
            <person name="He G."/>
            <person name="Yan M."/>
            <person name="Ng V."/>
            <person name="Cullen D."/>
            <person name="Martin F."/>
            <person name="Rosso M.-N."/>
            <person name="Henrissat B."/>
            <person name="Hibbett D."/>
            <person name="Martinez A.T."/>
            <person name="Grigoriev I.V."/>
        </authorList>
    </citation>
    <scope>NUCLEOTIDE SEQUENCE</scope>
    <source>
        <strain evidence="18">AH 40177</strain>
    </source>
</reference>
<evidence type="ECO:0000256" key="2">
    <source>
        <dbReference type="ARBA" id="ARBA00004477"/>
    </source>
</evidence>
<evidence type="ECO:0000256" key="13">
    <source>
        <dbReference type="ARBA" id="ARBA00023180"/>
    </source>
</evidence>
<evidence type="ECO:0000256" key="1">
    <source>
        <dbReference type="ARBA" id="ARBA00001947"/>
    </source>
</evidence>
<feature type="transmembrane region" description="Helical" evidence="16">
    <location>
        <begin position="585"/>
        <end position="606"/>
    </location>
</feature>
<evidence type="ECO:0000256" key="8">
    <source>
        <dbReference type="ARBA" id="ARBA00022824"/>
    </source>
</evidence>
<dbReference type="EMBL" id="JADNRY010000071">
    <property type="protein sequence ID" value="KAF9067602.1"/>
    <property type="molecule type" value="Genomic_DNA"/>
</dbReference>
<proteinExistence type="inferred from homology"/>
<dbReference type="PANTHER" id="PTHR12147:SF22">
    <property type="entry name" value="ENDOPLASMIC RETICULUM METALLOPEPTIDASE 1"/>
    <property type="match status" value="1"/>
</dbReference>
<evidence type="ECO:0000256" key="4">
    <source>
        <dbReference type="ARBA" id="ARBA00022670"/>
    </source>
</evidence>
<feature type="transmembrane region" description="Helical" evidence="16">
    <location>
        <begin position="378"/>
        <end position="405"/>
    </location>
</feature>
<dbReference type="GO" id="GO:0008235">
    <property type="term" value="F:metalloexopeptidase activity"/>
    <property type="evidence" value="ECO:0007669"/>
    <property type="project" value="InterPro"/>
</dbReference>
<comment type="similarity">
    <text evidence="3 14">Belongs to the peptidase M28 family.</text>
</comment>
<name>A0A9P5PSB2_9AGAR</name>
<keyword evidence="9 14" id="KW-0862">Zinc</keyword>
<evidence type="ECO:0000256" key="6">
    <source>
        <dbReference type="ARBA" id="ARBA00022723"/>
    </source>
</evidence>
<dbReference type="GO" id="GO:0046872">
    <property type="term" value="F:metal ion binding"/>
    <property type="evidence" value="ECO:0007669"/>
    <property type="project" value="UniProtKB-KW"/>
</dbReference>
<keyword evidence="8" id="KW-0256">Endoplasmic reticulum</keyword>
<dbReference type="InterPro" id="IPR045175">
    <property type="entry name" value="M28_fam"/>
</dbReference>
<protein>
    <recommendedName>
        <fullName evidence="14">Peptide hydrolase</fullName>
        <ecNumber evidence="14">3.4.-.-</ecNumber>
    </recommendedName>
</protein>
<dbReference type="EC" id="3.4.-.-" evidence="14"/>
<dbReference type="InterPro" id="IPR007484">
    <property type="entry name" value="Peptidase_M28"/>
</dbReference>
<evidence type="ECO:0000256" key="14">
    <source>
        <dbReference type="RuleBase" id="RU361240"/>
    </source>
</evidence>
<dbReference type="Pfam" id="PF04389">
    <property type="entry name" value="Peptidase_M28"/>
    <property type="match status" value="1"/>
</dbReference>
<accession>A0A9P5PSB2</accession>
<evidence type="ECO:0000256" key="7">
    <source>
        <dbReference type="ARBA" id="ARBA00022801"/>
    </source>
</evidence>
<evidence type="ECO:0000256" key="15">
    <source>
        <dbReference type="SAM" id="MobiDB-lite"/>
    </source>
</evidence>
<keyword evidence="13" id="KW-0325">Glycoprotein</keyword>
<dbReference type="GO" id="GO:0005789">
    <property type="term" value="C:endoplasmic reticulum membrane"/>
    <property type="evidence" value="ECO:0007669"/>
    <property type="project" value="UniProtKB-SubCell"/>
</dbReference>
<evidence type="ECO:0000256" key="16">
    <source>
        <dbReference type="SAM" id="Phobius"/>
    </source>
</evidence>
<comment type="caution">
    <text evidence="18">The sequence shown here is derived from an EMBL/GenBank/DDBJ whole genome shotgun (WGS) entry which is preliminary data.</text>
</comment>
<evidence type="ECO:0000256" key="12">
    <source>
        <dbReference type="ARBA" id="ARBA00023136"/>
    </source>
</evidence>
<keyword evidence="5 16" id="KW-0812">Transmembrane</keyword>
<feature type="transmembrane region" description="Helical" evidence="16">
    <location>
        <begin position="459"/>
        <end position="476"/>
    </location>
</feature>
<keyword evidence="11" id="KW-0482">Metalloprotease</keyword>
<dbReference type="SUPFAM" id="SSF53187">
    <property type="entry name" value="Zn-dependent exopeptidases"/>
    <property type="match status" value="1"/>
</dbReference>
<dbReference type="FunFam" id="3.40.630.10:FF:000008">
    <property type="entry name" value="Endoplasmic reticulum metallopeptidase 1"/>
    <property type="match status" value="1"/>
</dbReference>
<keyword evidence="19" id="KW-1185">Reference proteome</keyword>